<feature type="domain" description="NADH:quinone oxidoreductase/Mrp antiporter transmembrane" evidence="9">
    <location>
        <begin position="139"/>
        <end position="431"/>
    </location>
</feature>
<feature type="transmembrane region" description="Helical" evidence="8">
    <location>
        <begin position="417"/>
        <end position="437"/>
    </location>
</feature>
<organism evidence="10 11">
    <name type="scientific">Microbaculum marinisediminis</name>
    <dbReference type="NCBI Taxonomy" id="2931392"/>
    <lineage>
        <taxon>Bacteria</taxon>
        <taxon>Pseudomonadati</taxon>
        <taxon>Pseudomonadota</taxon>
        <taxon>Alphaproteobacteria</taxon>
        <taxon>Hyphomicrobiales</taxon>
        <taxon>Tepidamorphaceae</taxon>
        <taxon>Microbaculum</taxon>
    </lineage>
</organism>
<evidence type="ECO:0000256" key="2">
    <source>
        <dbReference type="ARBA" id="ARBA00005346"/>
    </source>
</evidence>
<evidence type="ECO:0000313" key="11">
    <source>
        <dbReference type="Proteomes" id="UP001320898"/>
    </source>
</evidence>
<feature type="transmembrane region" description="Helical" evidence="8">
    <location>
        <begin position="37"/>
        <end position="59"/>
    </location>
</feature>
<feature type="transmembrane region" description="Helical" evidence="8">
    <location>
        <begin position="384"/>
        <end position="405"/>
    </location>
</feature>
<comment type="caution">
    <text evidence="10">The sequence shown here is derived from an EMBL/GenBank/DDBJ whole genome shotgun (WGS) entry which is preliminary data.</text>
</comment>
<accession>A0AAW5QY29</accession>
<gene>
    <name evidence="10" type="ORF">MUB46_05210</name>
</gene>
<feature type="transmembrane region" description="Helical" evidence="8">
    <location>
        <begin position="344"/>
        <end position="363"/>
    </location>
</feature>
<evidence type="ECO:0000256" key="5">
    <source>
        <dbReference type="ARBA" id="ARBA00022989"/>
    </source>
</evidence>
<feature type="transmembrane region" description="Helical" evidence="8">
    <location>
        <begin position="313"/>
        <end position="332"/>
    </location>
</feature>
<proteinExistence type="inferred from homology"/>
<dbReference type="Pfam" id="PF00361">
    <property type="entry name" value="Proton_antipo_M"/>
    <property type="match status" value="1"/>
</dbReference>
<evidence type="ECO:0000259" key="9">
    <source>
        <dbReference type="Pfam" id="PF00361"/>
    </source>
</evidence>
<evidence type="ECO:0000256" key="8">
    <source>
        <dbReference type="SAM" id="Phobius"/>
    </source>
</evidence>
<feature type="transmembrane region" description="Helical" evidence="8">
    <location>
        <begin position="249"/>
        <end position="271"/>
    </location>
</feature>
<evidence type="ECO:0000256" key="3">
    <source>
        <dbReference type="ARBA" id="ARBA00022475"/>
    </source>
</evidence>
<dbReference type="RefSeq" id="WP_261614821.1">
    <property type="nucleotide sequence ID" value="NZ_JALIDZ010000002.1"/>
</dbReference>
<dbReference type="PANTHER" id="PTHR42703">
    <property type="entry name" value="NADH DEHYDROGENASE"/>
    <property type="match status" value="1"/>
</dbReference>
<keyword evidence="4 7" id="KW-0812">Transmembrane</keyword>
<dbReference type="AlphaFoldDB" id="A0AAW5QY29"/>
<reference evidence="10 11" key="1">
    <citation type="submission" date="2022-04" db="EMBL/GenBank/DDBJ databases">
        <authorList>
            <person name="Ye Y.-Q."/>
            <person name="Du Z.-J."/>
        </authorList>
    </citation>
    <scope>NUCLEOTIDE SEQUENCE [LARGE SCALE GENOMIC DNA]</scope>
    <source>
        <strain evidence="10 11">A6E488</strain>
    </source>
</reference>
<evidence type="ECO:0000256" key="1">
    <source>
        <dbReference type="ARBA" id="ARBA00004651"/>
    </source>
</evidence>
<evidence type="ECO:0000256" key="6">
    <source>
        <dbReference type="ARBA" id="ARBA00023136"/>
    </source>
</evidence>
<dbReference type="Proteomes" id="UP001320898">
    <property type="component" value="Unassembled WGS sequence"/>
</dbReference>
<keyword evidence="6 8" id="KW-0472">Membrane</keyword>
<protein>
    <submittedName>
        <fullName evidence="10">Monovalent cation/H+ antiporter subunit D family protein</fullName>
    </submittedName>
</protein>
<dbReference type="PRINTS" id="PR01437">
    <property type="entry name" value="NUOXDRDTASE4"/>
</dbReference>
<evidence type="ECO:0000256" key="7">
    <source>
        <dbReference type="RuleBase" id="RU000320"/>
    </source>
</evidence>
<name>A0AAW5QY29_9HYPH</name>
<feature type="transmembrane region" description="Helical" evidence="8">
    <location>
        <begin position="172"/>
        <end position="194"/>
    </location>
</feature>
<keyword evidence="5 8" id="KW-1133">Transmembrane helix</keyword>
<dbReference type="InterPro" id="IPR003918">
    <property type="entry name" value="NADH_UbQ_OxRdtase"/>
</dbReference>
<comment type="subcellular location">
    <subcellularLocation>
        <location evidence="1">Cell membrane</location>
        <topology evidence="1">Multi-pass membrane protein</topology>
    </subcellularLocation>
    <subcellularLocation>
        <location evidence="7">Membrane</location>
        <topology evidence="7">Multi-pass membrane protein</topology>
    </subcellularLocation>
</comment>
<dbReference type="GO" id="GO:0005886">
    <property type="term" value="C:plasma membrane"/>
    <property type="evidence" value="ECO:0007669"/>
    <property type="project" value="UniProtKB-SubCell"/>
</dbReference>
<evidence type="ECO:0000256" key="4">
    <source>
        <dbReference type="ARBA" id="ARBA00022692"/>
    </source>
</evidence>
<feature type="transmembrane region" description="Helical" evidence="8">
    <location>
        <begin position="142"/>
        <end position="160"/>
    </location>
</feature>
<sequence>MTGEGLQLAEQLPALQIVLPLAGAALCALIDRRGFGWAIATLVSFAMPVISVMLLMQVLTTGPVSYAFGGWEPPYGIEYRVDVVNGFLLVLISVMGAVVMPYARRSVAAEIAENKQAWFYCVYLLCLAGLLGMAITADAFNAFVFMEVSSLAMYVLIALGNDRRALVAAYQYLILGTIGATLYVIGVGLLYAMTGTLNFVDMAERIVAVEQTRPVLAALAFITVGMCLKLALFPLHVWLPNAYTGAPSVATVFIASTATKVAVYLLLRYYFSIFGVAFVFEDLPVTPILLIMSIAAMYAASIVAIFQDNVKRMLAYSSVAQIGYITLGIAEASPLGLTGGIVHLFNHALMKGALFMVMGCIAFRIGHCRLGGMAGIGRRMPITMAAFVIAGLSLIGVPGTVGFISKWYLAMAAIENGWWWLAFLIMGSSFLAVIYIGRVIEMAWFRKPTGAAADATDPPLSMLVPTWILAGACIAFGIDSEMTAGIAAQAADVLFAGLR</sequence>
<keyword evidence="3" id="KW-1003">Cell membrane</keyword>
<feature type="transmembrane region" description="Helical" evidence="8">
    <location>
        <begin position="117"/>
        <end position="136"/>
    </location>
</feature>
<feature type="transmembrane region" description="Helical" evidence="8">
    <location>
        <begin position="79"/>
        <end position="103"/>
    </location>
</feature>
<keyword evidence="11" id="KW-1185">Reference proteome</keyword>
<feature type="transmembrane region" description="Helical" evidence="8">
    <location>
        <begin position="12"/>
        <end position="30"/>
    </location>
</feature>
<dbReference type="InterPro" id="IPR050586">
    <property type="entry name" value="CPA3_Na-H_Antiporter_D"/>
</dbReference>
<feature type="transmembrane region" description="Helical" evidence="8">
    <location>
        <begin position="214"/>
        <end position="237"/>
    </location>
</feature>
<evidence type="ECO:0000313" key="10">
    <source>
        <dbReference type="EMBL" id="MCT8971254.1"/>
    </source>
</evidence>
<dbReference type="EMBL" id="JALIDZ010000002">
    <property type="protein sequence ID" value="MCT8971254.1"/>
    <property type="molecule type" value="Genomic_DNA"/>
</dbReference>
<dbReference type="PANTHER" id="PTHR42703:SF1">
    <property type="entry name" value="NA(+)_H(+) ANTIPORTER SUBUNIT D1"/>
    <property type="match status" value="1"/>
</dbReference>
<dbReference type="GO" id="GO:0042773">
    <property type="term" value="P:ATP synthesis coupled electron transport"/>
    <property type="evidence" value="ECO:0007669"/>
    <property type="project" value="InterPro"/>
</dbReference>
<comment type="similarity">
    <text evidence="2">Belongs to the CPA3 antiporters (TC 2.A.63) subunit D family.</text>
</comment>
<dbReference type="InterPro" id="IPR001750">
    <property type="entry name" value="ND/Mrp_TM"/>
</dbReference>
<feature type="transmembrane region" description="Helical" evidence="8">
    <location>
        <begin position="283"/>
        <end position="306"/>
    </location>
</feature>
<dbReference type="GO" id="GO:0008137">
    <property type="term" value="F:NADH dehydrogenase (ubiquinone) activity"/>
    <property type="evidence" value="ECO:0007669"/>
    <property type="project" value="InterPro"/>
</dbReference>